<comment type="cofactor">
    <cofactor evidence="1">
        <name>L-ascorbate</name>
        <dbReference type="ChEBI" id="CHEBI:38290"/>
    </cofactor>
</comment>
<dbReference type="GO" id="GO:0071456">
    <property type="term" value="P:cellular response to hypoxia"/>
    <property type="evidence" value="ECO:0007669"/>
    <property type="project" value="TreeGrafter"/>
</dbReference>
<keyword evidence="9" id="KW-1185">Reference proteome</keyword>
<dbReference type="InterPro" id="IPR044862">
    <property type="entry name" value="Pro_4_hyd_alph_FE2OG_OXY"/>
</dbReference>
<evidence type="ECO:0000256" key="3">
    <source>
        <dbReference type="ARBA" id="ARBA00022896"/>
    </source>
</evidence>
<feature type="domain" description="Fe2OG dioxygenase" evidence="7">
    <location>
        <begin position="107"/>
        <end position="209"/>
    </location>
</feature>
<evidence type="ECO:0000256" key="2">
    <source>
        <dbReference type="ARBA" id="ARBA00022723"/>
    </source>
</evidence>
<gene>
    <name evidence="8" type="ORF">BFC17_15265</name>
</gene>
<dbReference type="InterPro" id="IPR006620">
    <property type="entry name" value="Pro_4_hyd_alph"/>
</dbReference>
<evidence type="ECO:0000256" key="4">
    <source>
        <dbReference type="ARBA" id="ARBA00022964"/>
    </source>
</evidence>
<dbReference type="PANTHER" id="PTHR12907:SF26">
    <property type="entry name" value="HIF PROLYL HYDROXYLASE, ISOFORM C"/>
    <property type="match status" value="1"/>
</dbReference>
<organism evidence="8 9">
    <name type="scientific">Alteromonas lipolytica</name>
    <dbReference type="NCBI Taxonomy" id="1856405"/>
    <lineage>
        <taxon>Bacteria</taxon>
        <taxon>Pseudomonadati</taxon>
        <taxon>Pseudomonadota</taxon>
        <taxon>Gammaproteobacteria</taxon>
        <taxon>Alteromonadales</taxon>
        <taxon>Alteromonadaceae</taxon>
        <taxon>Alteromonas/Salinimonas group</taxon>
        <taxon>Alteromonas</taxon>
    </lineage>
</organism>
<dbReference type="PANTHER" id="PTHR12907">
    <property type="entry name" value="EGL NINE HOMOLOG-RELATED"/>
    <property type="match status" value="1"/>
</dbReference>
<evidence type="ECO:0000313" key="9">
    <source>
        <dbReference type="Proteomes" id="UP000176037"/>
    </source>
</evidence>
<evidence type="ECO:0000256" key="1">
    <source>
        <dbReference type="ARBA" id="ARBA00001961"/>
    </source>
</evidence>
<keyword evidence="2" id="KW-0479">Metal-binding</keyword>
<dbReference type="SUPFAM" id="SSF51197">
    <property type="entry name" value="Clavaminate synthase-like"/>
    <property type="match status" value="1"/>
</dbReference>
<evidence type="ECO:0000259" key="7">
    <source>
        <dbReference type="PROSITE" id="PS51471"/>
    </source>
</evidence>
<dbReference type="OrthoDB" id="9783171at2"/>
<dbReference type="SMART" id="SM00702">
    <property type="entry name" value="P4Hc"/>
    <property type="match status" value="1"/>
</dbReference>
<dbReference type="AlphaFoldDB" id="A0A1E8FHI1"/>
<proteinExistence type="predicted"/>
<evidence type="ECO:0000256" key="6">
    <source>
        <dbReference type="ARBA" id="ARBA00023004"/>
    </source>
</evidence>
<dbReference type="GO" id="GO:0008198">
    <property type="term" value="F:ferrous iron binding"/>
    <property type="evidence" value="ECO:0007669"/>
    <property type="project" value="TreeGrafter"/>
</dbReference>
<dbReference type="Gene3D" id="2.60.120.620">
    <property type="entry name" value="q2cbj1_9rhob like domain"/>
    <property type="match status" value="1"/>
</dbReference>
<dbReference type="STRING" id="1856405.BFC17_15265"/>
<evidence type="ECO:0000256" key="5">
    <source>
        <dbReference type="ARBA" id="ARBA00023002"/>
    </source>
</evidence>
<dbReference type="Proteomes" id="UP000176037">
    <property type="component" value="Unassembled WGS sequence"/>
</dbReference>
<keyword evidence="3" id="KW-0847">Vitamin C</keyword>
<name>A0A1E8FHI1_9ALTE</name>
<reference evidence="8 9" key="1">
    <citation type="submission" date="2016-09" db="EMBL/GenBank/DDBJ databases">
        <title>Alteromonas lipolytica, a new species isolated from sea water.</title>
        <authorList>
            <person name="Wu Y.-H."/>
            <person name="Cheng H."/>
            <person name="Xu X.-W."/>
        </authorList>
    </citation>
    <scope>NUCLEOTIDE SEQUENCE [LARGE SCALE GENOMIC DNA]</scope>
    <source>
        <strain evidence="8 9">JW12</strain>
    </source>
</reference>
<dbReference type="EMBL" id="MJIC01000010">
    <property type="protein sequence ID" value="OFI34923.1"/>
    <property type="molecule type" value="Genomic_DNA"/>
</dbReference>
<dbReference type="Pfam" id="PF13640">
    <property type="entry name" value="2OG-FeII_Oxy_3"/>
    <property type="match status" value="1"/>
</dbReference>
<dbReference type="InterPro" id="IPR051559">
    <property type="entry name" value="HIF_prolyl_hydroxylases"/>
</dbReference>
<dbReference type="GO" id="GO:0031543">
    <property type="term" value="F:peptidyl-proline dioxygenase activity"/>
    <property type="evidence" value="ECO:0007669"/>
    <property type="project" value="TreeGrafter"/>
</dbReference>
<protein>
    <submittedName>
        <fullName evidence="8">2OG-Fe(II) oxygenase</fullName>
    </submittedName>
</protein>
<dbReference type="RefSeq" id="WP_070175841.1">
    <property type="nucleotide sequence ID" value="NZ_BMJR01000001.1"/>
</dbReference>
<keyword evidence="6" id="KW-0408">Iron</keyword>
<accession>A0A1E8FHI1</accession>
<dbReference type="InterPro" id="IPR005123">
    <property type="entry name" value="Oxoglu/Fe-dep_dioxygenase_dom"/>
</dbReference>
<dbReference type="PROSITE" id="PS51471">
    <property type="entry name" value="FE2OG_OXY"/>
    <property type="match status" value="1"/>
</dbReference>
<dbReference type="GO" id="GO:0031418">
    <property type="term" value="F:L-ascorbic acid binding"/>
    <property type="evidence" value="ECO:0007669"/>
    <property type="project" value="UniProtKB-KW"/>
</dbReference>
<evidence type="ECO:0000313" key="8">
    <source>
        <dbReference type="EMBL" id="OFI34923.1"/>
    </source>
</evidence>
<keyword evidence="4" id="KW-0223">Dioxygenase</keyword>
<sequence>MNSSSEDQILNGSAAPETLFEGIAQDLIQRGYSIIPNALSPALTSRLSAYAMETIDFDPAGIGRASQFHQNEFVRTDEICWIQGTAAVTTAWLNWMDCLKSYLNQRLFLGLFSYESHFAHYPPGSFYKRHLDAFSGESNRVLSTVFYLNSDWGKDDGGELVIYLPNEQDDCVSVTPLAGTLVIFLSEEFPHEVLPANRDRFSIAGWFRVNNSTAQRVDPPR</sequence>
<comment type="caution">
    <text evidence="8">The sequence shown here is derived from an EMBL/GenBank/DDBJ whole genome shotgun (WGS) entry which is preliminary data.</text>
</comment>
<keyword evidence="5" id="KW-0560">Oxidoreductase</keyword>